<organism evidence="2 3">
    <name type="scientific">Ruthenibacterium lactatiformans</name>
    <dbReference type="NCBI Taxonomy" id="1550024"/>
    <lineage>
        <taxon>Bacteria</taxon>
        <taxon>Bacillati</taxon>
        <taxon>Bacillota</taxon>
        <taxon>Clostridia</taxon>
        <taxon>Eubacteriales</taxon>
        <taxon>Oscillospiraceae</taxon>
        <taxon>Ruthenibacterium</taxon>
    </lineage>
</organism>
<evidence type="ECO:0000313" key="3">
    <source>
        <dbReference type="Proteomes" id="UP000032483"/>
    </source>
</evidence>
<dbReference type="AlphaFoldDB" id="A0A0D8IU06"/>
<dbReference type="EMBL" id="JXXK01000072">
    <property type="protein sequence ID" value="KJF38175.1"/>
    <property type="molecule type" value="Genomic_DNA"/>
</dbReference>
<name>A0A0D8IU06_9FIRM</name>
<protein>
    <recommendedName>
        <fullName evidence="1">DUF6329 domain-containing protein</fullName>
    </recommendedName>
</protein>
<dbReference type="RefSeq" id="WP_050006774.1">
    <property type="nucleotide sequence ID" value="NZ_DAWBJP010000112.1"/>
</dbReference>
<proteinExistence type="predicted"/>
<evidence type="ECO:0000313" key="2">
    <source>
        <dbReference type="EMBL" id="KJF38175.1"/>
    </source>
</evidence>
<keyword evidence="3" id="KW-1185">Reference proteome</keyword>
<gene>
    <name evidence="2" type="ORF">TQ39_19640</name>
</gene>
<evidence type="ECO:0000259" key="1">
    <source>
        <dbReference type="Pfam" id="PF19854"/>
    </source>
</evidence>
<dbReference type="Proteomes" id="UP000032483">
    <property type="component" value="Unassembled WGS sequence"/>
</dbReference>
<accession>A0A0D8IU06</accession>
<reference evidence="2" key="1">
    <citation type="submission" date="2015-02" db="EMBL/GenBank/DDBJ databases">
        <title>A novel member of the family Ruminococcaceae isolated from human feces.</title>
        <authorList>
            <person name="Shkoporov A.N."/>
            <person name="Chaplin A.V."/>
            <person name="Motuzova O.V."/>
            <person name="Kafarskaia L.I."/>
            <person name="Khokhlova E.V."/>
            <person name="Efimov B.A."/>
        </authorList>
    </citation>
    <scope>NUCLEOTIDE SEQUENCE [LARGE SCALE GENOMIC DNA]</scope>
    <source>
        <strain evidence="2">585-1</strain>
    </source>
</reference>
<comment type="caution">
    <text evidence="2">The sequence shown here is derived from an EMBL/GenBank/DDBJ whole genome shotgun (WGS) entry which is preliminary data.</text>
</comment>
<dbReference type="InterPro" id="IPR046292">
    <property type="entry name" value="DUF6329"/>
</dbReference>
<sequence>MEGLRNNTVQYVPGVLKISKALILSPEDYDKLAEDISPEYPFLKDNRDHMKADPGGWFHALLTMTETGSEGMLLAQGKGGLYVGLSRDVQKLDLQGIPTERIKLEEPTVYQERAVFYRKPCNVEDIKNQDPRRTTSERQMNFRVEMVIVLENVQYEQFKQSGLQENQLFVFINNEKMWFDSGDLCWHCLLIKGENSKDGILVDAEGYAYARYAAFVPDSDRLRLKDVPVRYEYPARAPERQKSKGRDEAR</sequence>
<dbReference type="Pfam" id="PF19854">
    <property type="entry name" value="DUF6329"/>
    <property type="match status" value="1"/>
</dbReference>
<feature type="domain" description="DUF6329" evidence="1">
    <location>
        <begin position="186"/>
        <end position="220"/>
    </location>
</feature>